<dbReference type="PANTHER" id="PTHR42791:SF2">
    <property type="entry name" value="N-ACETYLTRANSFERASE DOMAIN-CONTAINING PROTEIN"/>
    <property type="match status" value="1"/>
</dbReference>
<gene>
    <name evidence="1" type="ORF">LTR62_004753</name>
</gene>
<accession>A0AAN7TE19</accession>
<dbReference type="EMBL" id="JAVRRL010000037">
    <property type="protein sequence ID" value="KAK5111648.1"/>
    <property type="molecule type" value="Genomic_DNA"/>
</dbReference>
<comment type="caution">
    <text evidence="1">The sequence shown here is derived from an EMBL/GenBank/DDBJ whole genome shotgun (WGS) entry which is preliminary data.</text>
</comment>
<dbReference type="AlphaFoldDB" id="A0AAN7TE19"/>
<dbReference type="PANTHER" id="PTHR42791">
    <property type="entry name" value="GNAT FAMILY ACETYLTRANSFERASE"/>
    <property type="match status" value="1"/>
</dbReference>
<dbReference type="Gene3D" id="3.40.630.30">
    <property type="match status" value="1"/>
</dbReference>
<dbReference type="InterPro" id="IPR016181">
    <property type="entry name" value="Acyl_CoA_acyltransferase"/>
</dbReference>
<evidence type="ECO:0000313" key="1">
    <source>
        <dbReference type="EMBL" id="KAK5111648.1"/>
    </source>
</evidence>
<name>A0AAN7TE19_9PEZI</name>
<dbReference type="SUPFAM" id="SSF55729">
    <property type="entry name" value="Acyl-CoA N-acyltransferases (Nat)"/>
    <property type="match status" value="1"/>
</dbReference>
<evidence type="ECO:0000313" key="2">
    <source>
        <dbReference type="Proteomes" id="UP001310890"/>
    </source>
</evidence>
<dbReference type="InterPro" id="IPR052523">
    <property type="entry name" value="Trichothecene_AcTrans"/>
</dbReference>
<proteinExistence type="predicted"/>
<reference evidence="1" key="1">
    <citation type="submission" date="2023-08" db="EMBL/GenBank/DDBJ databases">
        <title>Black Yeasts Isolated from many extreme environments.</title>
        <authorList>
            <person name="Coleine C."/>
            <person name="Stajich J.E."/>
            <person name="Selbmann L."/>
        </authorList>
    </citation>
    <scope>NUCLEOTIDE SEQUENCE</scope>
    <source>
        <strain evidence="1">CCFEE 5401</strain>
    </source>
</reference>
<evidence type="ECO:0008006" key="3">
    <source>
        <dbReference type="Google" id="ProtNLM"/>
    </source>
</evidence>
<protein>
    <recommendedName>
        <fullName evidence="3">N-acetyltransferase domain-containing protein</fullName>
    </recommendedName>
</protein>
<sequence>MLSFLPAQVLSDPDEFTLRPLTSKDIPGFVEVYLAAFSPGPIWKYTHFDSSSLRNYTRDCVRKVVEQEWHHHPDSVFANAITVPDHDEGAADGVERLVSFAVWHWLYPDQDQTILSTLQLPTILSGPCSDRLDTNLTRAAQVQAETKRVEDIYFRNLTSPQLYLNLLATHPDWDGHGFGAAQVEFGMEVAKARDAPVTLIATPAGYPLYDSLGFSSGANLTLEMYDGLGTLWFEYMRWNGTS</sequence>
<dbReference type="Proteomes" id="UP001310890">
    <property type="component" value="Unassembled WGS sequence"/>
</dbReference>
<organism evidence="1 2">
    <name type="scientific">Meristemomyces frigidus</name>
    <dbReference type="NCBI Taxonomy" id="1508187"/>
    <lineage>
        <taxon>Eukaryota</taxon>
        <taxon>Fungi</taxon>
        <taxon>Dikarya</taxon>
        <taxon>Ascomycota</taxon>
        <taxon>Pezizomycotina</taxon>
        <taxon>Dothideomycetes</taxon>
        <taxon>Dothideomycetidae</taxon>
        <taxon>Mycosphaerellales</taxon>
        <taxon>Teratosphaeriaceae</taxon>
        <taxon>Meristemomyces</taxon>
    </lineage>
</organism>